<dbReference type="STRING" id="3708.A0A078GKG0"/>
<protein>
    <submittedName>
        <fullName evidence="3">(rape) hypothetical protein</fullName>
    </submittedName>
    <submittedName>
        <fullName evidence="4">BnaA07g10280D protein</fullName>
    </submittedName>
</protein>
<evidence type="ECO:0000256" key="2">
    <source>
        <dbReference type="ARBA" id="ARBA00022679"/>
    </source>
</evidence>
<proteinExistence type="predicted"/>
<dbReference type="GO" id="GO:0005739">
    <property type="term" value="C:mitochondrion"/>
    <property type="evidence" value="ECO:0000318"/>
    <property type="project" value="GO_Central"/>
</dbReference>
<keyword evidence="5" id="KW-1185">Reference proteome</keyword>
<evidence type="ECO:0000313" key="4">
    <source>
        <dbReference type="EMBL" id="CDY25754.1"/>
    </source>
</evidence>
<dbReference type="PaxDb" id="3708-A0A078GKG0"/>
<evidence type="ECO:0000256" key="1">
    <source>
        <dbReference type="ARBA" id="ARBA00022603"/>
    </source>
</evidence>
<accession>A0A078GKG0</accession>
<reference evidence="4" key="2">
    <citation type="submission" date="2014-06" db="EMBL/GenBank/DDBJ databases">
        <authorList>
            <person name="Genoscope - CEA"/>
        </authorList>
    </citation>
    <scope>NUCLEOTIDE SEQUENCE</scope>
</reference>
<gene>
    <name evidence="4" type="primary">BnaA07g10280D</name>
    <name evidence="3" type="ORF">DARMORV10_A07P14190.1</name>
    <name evidence="4" type="ORF">GSBRNA2T00033140001</name>
</gene>
<dbReference type="GO" id="GO:0008168">
    <property type="term" value="F:methyltransferase activity"/>
    <property type="evidence" value="ECO:0007669"/>
    <property type="project" value="UniProtKB-KW"/>
</dbReference>
<dbReference type="Gramene" id="CDY25754">
    <property type="protein sequence ID" value="CDY25754"/>
    <property type="gene ID" value="GSBRNA2T00033140001"/>
</dbReference>
<keyword evidence="1" id="KW-0489">Methyltransferase</keyword>
<sequence length="174" mass="20096">MEREGGISLRLSPLAQGLDAWNLLTRAGFCLPGVDVDEYVVKYKSGKKTIPLFHLRAMGETNALLQRNKLGMLFFLSSILNREIALATAAIYDSMFATEDGTIPATFQVRLNVYRWIRIHVYVIYMTGWREHSSQPQAKRRGSDIQKTRSNWGMYLEGTFRKKQRLYKGDWENQ</sequence>
<organism evidence="4 5">
    <name type="scientific">Brassica napus</name>
    <name type="common">Rape</name>
    <dbReference type="NCBI Taxonomy" id="3708"/>
    <lineage>
        <taxon>Eukaryota</taxon>
        <taxon>Viridiplantae</taxon>
        <taxon>Streptophyta</taxon>
        <taxon>Embryophyta</taxon>
        <taxon>Tracheophyta</taxon>
        <taxon>Spermatophyta</taxon>
        <taxon>Magnoliopsida</taxon>
        <taxon>eudicotyledons</taxon>
        <taxon>Gunneridae</taxon>
        <taxon>Pentapetalae</taxon>
        <taxon>rosids</taxon>
        <taxon>malvids</taxon>
        <taxon>Brassicales</taxon>
        <taxon>Brassicaceae</taxon>
        <taxon>Brassiceae</taxon>
        <taxon>Brassica</taxon>
    </lineage>
</organism>
<keyword evidence="2" id="KW-0808">Transferase</keyword>
<evidence type="ECO:0000313" key="5">
    <source>
        <dbReference type="Proteomes" id="UP000028999"/>
    </source>
</evidence>
<evidence type="ECO:0000313" key="3">
    <source>
        <dbReference type="EMBL" id="CAF2161892.1"/>
    </source>
</evidence>
<dbReference type="GO" id="GO:0032259">
    <property type="term" value="P:methylation"/>
    <property type="evidence" value="ECO:0007669"/>
    <property type="project" value="UniProtKB-KW"/>
</dbReference>
<dbReference type="AlphaFoldDB" id="A0A078GKG0"/>
<dbReference type="PANTHER" id="PTHR13090">
    <property type="entry name" value="ARGININE-HYDROXYLASE NDUFAF5, MITOCHONDRIAL"/>
    <property type="match status" value="1"/>
</dbReference>
<dbReference type="PANTHER" id="PTHR13090:SF1">
    <property type="entry name" value="ARGININE-HYDROXYLASE NDUFAF5, MITOCHONDRIAL"/>
    <property type="match status" value="1"/>
</dbReference>
<dbReference type="Proteomes" id="UP000028999">
    <property type="component" value="Unassembled WGS sequence"/>
</dbReference>
<dbReference type="EMBL" id="HG994361">
    <property type="protein sequence ID" value="CAF2161892.1"/>
    <property type="molecule type" value="Genomic_DNA"/>
</dbReference>
<dbReference type="Proteomes" id="UP001295469">
    <property type="component" value="Chromosome A07"/>
</dbReference>
<dbReference type="InterPro" id="IPR050602">
    <property type="entry name" value="Malonyl-ACP_OMT"/>
</dbReference>
<dbReference type="EMBL" id="LK032180">
    <property type="protein sequence ID" value="CDY25754.1"/>
    <property type="molecule type" value="Genomic_DNA"/>
</dbReference>
<reference evidence="4 5" key="1">
    <citation type="journal article" date="2014" name="Science">
        <title>Plant genetics. Early allopolyploid evolution in the post-Neolithic Brassica napus oilseed genome.</title>
        <authorList>
            <person name="Chalhoub B."/>
            <person name="Denoeud F."/>
            <person name="Liu S."/>
            <person name="Parkin I.A."/>
            <person name="Tang H."/>
            <person name="Wang X."/>
            <person name="Chiquet J."/>
            <person name="Belcram H."/>
            <person name="Tong C."/>
            <person name="Samans B."/>
            <person name="Correa M."/>
            <person name="Da Silva C."/>
            <person name="Just J."/>
            <person name="Falentin C."/>
            <person name="Koh C.S."/>
            <person name="Le Clainche I."/>
            <person name="Bernard M."/>
            <person name="Bento P."/>
            <person name="Noel B."/>
            <person name="Labadie K."/>
            <person name="Alberti A."/>
            <person name="Charles M."/>
            <person name="Arnaud D."/>
            <person name="Guo H."/>
            <person name="Daviaud C."/>
            <person name="Alamery S."/>
            <person name="Jabbari K."/>
            <person name="Zhao M."/>
            <person name="Edger P.P."/>
            <person name="Chelaifa H."/>
            <person name="Tack D."/>
            <person name="Lassalle G."/>
            <person name="Mestiri I."/>
            <person name="Schnel N."/>
            <person name="Le Paslier M.C."/>
            <person name="Fan G."/>
            <person name="Renault V."/>
            <person name="Bayer P.E."/>
            <person name="Golicz A.A."/>
            <person name="Manoli S."/>
            <person name="Lee T.H."/>
            <person name="Thi V.H."/>
            <person name="Chalabi S."/>
            <person name="Hu Q."/>
            <person name="Fan C."/>
            <person name="Tollenaere R."/>
            <person name="Lu Y."/>
            <person name="Battail C."/>
            <person name="Shen J."/>
            <person name="Sidebottom C.H."/>
            <person name="Wang X."/>
            <person name="Canaguier A."/>
            <person name="Chauveau A."/>
            <person name="Berard A."/>
            <person name="Deniot G."/>
            <person name="Guan M."/>
            <person name="Liu Z."/>
            <person name="Sun F."/>
            <person name="Lim Y.P."/>
            <person name="Lyons E."/>
            <person name="Town C.D."/>
            <person name="Bancroft I."/>
            <person name="Wang X."/>
            <person name="Meng J."/>
            <person name="Ma J."/>
            <person name="Pires J.C."/>
            <person name="King G.J."/>
            <person name="Brunel D."/>
            <person name="Delourme R."/>
            <person name="Renard M."/>
            <person name="Aury J.M."/>
            <person name="Adams K.L."/>
            <person name="Batley J."/>
            <person name="Snowdon R.J."/>
            <person name="Tost J."/>
            <person name="Edwards D."/>
            <person name="Zhou Y."/>
            <person name="Hua W."/>
            <person name="Sharpe A.G."/>
            <person name="Paterson A.H."/>
            <person name="Guan C."/>
            <person name="Wincker P."/>
        </authorList>
    </citation>
    <scope>NUCLEOTIDE SEQUENCE [LARGE SCALE GENOMIC DNA]</scope>
    <source>
        <strain evidence="5">cv. Darmor-bzh</strain>
    </source>
</reference>
<reference evidence="3" key="3">
    <citation type="submission" date="2021-01" db="EMBL/GenBank/DDBJ databases">
        <authorList>
            <consortium name="Genoscope - CEA"/>
            <person name="William W."/>
        </authorList>
    </citation>
    <scope>NUCLEOTIDE SEQUENCE</scope>
</reference>
<name>A0A078GKG0_BRANA</name>
<dbReference type="GO" id="GO:0032981">
    <property type="term" value="P:mitochondrial respiratory chain complex I assembly"/>
    <property type="evidence" value="ECO:0000318"/>
    <property type="project" value="GO_Central"/>
</dbReference>